<sequence>MLGYYHNWKETGDSRLEEDCHSSERKHCPATNGRTRTPICSADNGPKRTKTGHDNGRLLEFLLIVQSASEIVGFDRKRPLDEADPSSNQAQSAAKRSAPSAAEAAHEASNAQASGGHPAQSSTPVQRRISRGPNGETLIPRVMPQECHKEIPKIPIPSSWIFAIDATPDCSMTLESREWWEDYGPWLEANKSKLKLSAKNWNRKEIAMKKEWKLKKDEGNDHWDFVCLPEPRYRDDDKEDEDETEEEEEENEDENGNEGENESGEAPKTKKNPAGKLASAYPDHISTISMLGRDRASWWQLESLKRDQDDFLMHIYNDFTNYGRLEVIENIFLHFEKILKDKNVSHHEVWASYEGFVATIQSGLLGFAMCDDSNKCAAIIELIGFLTIIVLDFLKKRGVLSPDSDIPNFGFTLASIIQWVWLLTSDFTEWRPKATWVYRVMDMAEEAGITLRDPGKWDELVEKINANKPASKSLNKWKPVSWTTKLRTFKSNHGQSVFGRGPVGGIGGDYYDITKMSAEERKERSYA</sequence>
<proteinExistence type="predicted"/>
<dbReference type="EMBL" id="JAGPYM010000025">
    <property type="protein sequence ID" value="KAH6880712.1"/>
    <property type="molecule type" value="Genomic_DNA"/>
</dbReference>
<feature type="compositionally biased region" description="Basic and acidic residues" evidence="1">
    <location>
        <begin position="13"/>
        <end position="27"/>
    </location>
</feature>
<dbReference type="AlphaFoldDB" id="A0A9P8VWS5"/>
<evidence type="ECO:0000313" key="2">
    <source>
        <dbReference type="EMBL" id="KAH6880712.1"/>
    </source>
</evidence>
<keyword evidence="3" id="KW-1185">Reference proteome</keyword>
<protein>
    <submittedName>
        <fullName evidence="2">Uncharacterized protein</fullName>
    </submittedName>
</protein>
<feature type="region of interest" description="Disordered" evidence="1">
    <location>
        <begin position="13"/>
        <end position="53"/>
    </location>
</feature>
<accession>A0A9P8VWS5</accession>
<evidence type="ECO:0000256" key="1">
    <source>
        <dbReference type="SAM" id="MobiDB-lite"/>
    </source>
</evidence>
<dbReference type="Proteomes" id="UP000777438">
    <property type="component" value="Unassembled WGS sequence"/>
</dbReference>
<comment type="caution">
    <text evidence="2">The sequence shown here is derived from an EMBL/GenBank/DDBJ whole genome shotgun (WGS) entry which is preliminary data.</text>
</comment>
<feature type="region of interest" description="Disordered" evidence="1">
    <location>
        <begin position="228"/>
        <end position="278"/>
    </location>
</feature>
<evidence type="ECO:0000313" key="3">
    <source>
        <dbReference type="Proteomes" id="UP000777438"/>
    </source>
</evidence>
<name>A0A9P8VWS5_9HYPO</name>
<feature type="compositionally biased region" description="Acidic residues" evidence="1">
    <location>
        <begin position="237"/>
        <end position="263"/>
    </location>
</feature>
<gene>
    <name evidence="2" type="ORF">B0T10DRAFT_540235</name>
</gene>
<feature type="compositionally biased region" description="Low complexity" evidence="1">
    <location>
        <begin position="89"/>
        <end position="114"/>
    </location>
</feature>
<feature type="region of interest" description="Disordered" evidence="1">
    <location>
        <begin position="78"/>
        <end position="143"/>
    </location>
</feature>
<dbReference type="OrthoDB" id="10037289at2759"/>
<organism evidence="2 3">
    <name type="scientific">Thelonectria olida</name>
    <dbReference type="NCBI Taxonomy" id="1576542"/>
    <lineage>
        <taxon>Eukaryota</taxon>
        <taxon>Fungi</taxon>
        <taxon>Dikarya</taxon>
        <taxon>Ascomycota</taxon>
        <taxon>Pezizomycotina</taxon>
        <taxon>Sordariomycetes</taxon>
        <taxon>Hypocreomycetidae</taxon>
        <taxon>Hypocreales</taxon>
        <taxon>Nectriaceae</taxon>
        <taxon>Thelonectria</taxon>
    </lineage>
</organism>
<reference evidence="2 3" key="1">
    <citation type="journal article" date="2021" name="Nat. Commun.">
        <title>Genetic determinants of endophytism in the Arabidopsis root mycobiome.</title>
        <authorList>
            <person name="Mesny F."/>
            <person name="Miyauchi S."/>
            <person name="Thiergart T."/>
            <person name="Pickel B."/>
            <person name="Atanasova L."/>
            <person name="Karlsson M."/>
            <person name="Huettel B."/>
            <person name="Barry K.W."/>
            <person name="Haridas S."/>
            <person name="Chen C."/>
            <person name="Bauer D."/>
            <person name="Andreopoulos W."/>
            <person name="Pangilinan J."/>
            <person name="LaButti K."/>
            <person name="Riley R."/>
            <person name="Lipzen A."/>
            <person name="Clum A."/>
            <person name="Drula E."/>
            <person name="Henrissat B."/>
            <person name="Kohler A."/>
            <person name="Grigoriev I.V."/>
            <person name="Martin F.M."/>
            <person name="Hacquard S."/>
        </authorList>
    </citation>
    <scope>NUCLEOTIDE SEQUENCE [LARGE SCALE GENOMIC DNA]</scope>
    <source>
        <strain evidence="2 3">MPI-CAGE-CH-0241</strain>
    </source>
</reference>